<dbReference type="EMBL" id="CASHSV030000109">
    <property type="protein sequence ID" value="CAJ2648858.1"/>
    <property type="molecule type" value="Genomic_DNA"/>
</dbReference>
<sequence length="520" mass="59528">MESSSSSSWFIAIVSFCIIFLIRAIFSTKTTTKTTVTLPPGPPHIPILTTLSWLRKSFSSQLEPFLKTLHTKYGPIITLRIGSRPAIFIADHSIAHHALIQNSSVFSDRPKALPTGKINTSNQHNISSASYGPTWRTLRRNMASEMLHPSKIKSFSEIRNWVLETLINRLKSASGSESSDSVTVISHFHYAIFCLLVFMLFGERVNDEILSDILRVQRNHLLGISRFNILNFWPRVTRIFLRKRWEELFKLRKDQEDVLLPLIRARKQVKESGLNNVKSVVSYVDTLLELELPEEKRKLSEDEMVTLCSEFLTGGTDTTSTALQWIMANLVKHPDVQRKIVDEIRDVMGGDDNGEKKEVKEEDLHKFPYLKCVILEGLRRHPPGHFVLPHAVTEDVVLDGYLVPKNGTVNFMVAEMGWDPRVWEDPMEFKPERFLKEETFDITGSKEIKMMPFGAGRRICPGYNLALLHLEYFVANLVWNFDWKLPEGGHVDLSEKQEFTTVMKNPLQTLSLILCLAMSY</sequence>
<organism evidence="1 2">
    <name type="scientific">Trifolium pratense</name>
    <name type="common">Red clover</name>
    <dbReference type="NCBI Taxonomy" id="57577"/>
    <lineage>
        <taxon>Eukaryota</taxon>
        <taxon>Viridiplantae</taxon>
        <taxon>Streptophyta</taxon>
        <taxon>Embryophyta</taxon>
        <taxon>Tracheophyta</taxon>
        <taxon>Spermatophyta</taxon>
        <taxon>Magnoliopsida</taxon>
        <taxon>eudicotyledons</taxon>
        <taxon>Gunneridae</taxon>
        <taxon>Pentapetalae</taxon>
        <taxon>rosids</taxon>
        <taxon>fabids</taxon>
        <taxon>Fabales</taxon>
        <taxon>Fabaceae</taxon>
        <taxon>Papilionoideae</taxon>
        <taxon>50 kb inversion clade</taxon>
        <taxon>NPAAA clade</taxon>
        <taxon>Hologalegina</taxon>
        <taxon>IRL clade</taxon>
        <taxon>Trifolieae</taxon>
        <taxon>Trifolium</taxon>
    </lineage>
</organism>
<comment type="caution">
    <text evidence="1">The sequence shown here is derived from an EMBL/GenBank/DDBJ whole genome shotgun (WGS) entry which is preliminary data.</text>
</comment>
<proteinExistence type="predicted"/>
<keyword evidence="2" id="KW-1185">Reference proteome</keyword>
<evidence type="ECO:0000313" key="1">
    <source>
        <dbReference type="EMBL" id="CAJ2648858.1"/>
    </source>
</evidence>
<dbReference type="Proteomes" id="UP001177021">
    <property type="component" value="Unassembled WGS sequence"/>
</dbReference>
<evidence type="ECO:0000313" key="2">
    <source>
        <dbReference type="Proteomes" id="UP001177021"/>
    </source>
</evidence>
<gene>
    <name evidence="1" type="ORF">MILVUS5_LOCUS17115</name>
</gene>
<protein>
    <submittedName>
        <fullName evidence="1">Uncharacterized protein</fullName>
    </submittedName>
</protein>
<accession>A0ACB0JZE1</accession>
<name>A0ACB0JZE1_TRIPR</name>
<reference evidence="1" key="1">
    <citation type="submission" date="2023-10" db="EMBL/GenBank/DDBJ databases">
        <authorList>
            <person name="Rodriguez Cubillos JULIANA M."/>
            <person name="De Vega J."/>
        </authorList>
    </citation>
    <scope>NUCLEOTIDE SEQUENCE</scope>
</reference>